<organism evidence="1 2">
    <name type="scientific">Leptospira kobayashii</name>
    <dbReference type="NCBI Taxonomy" id="1917830"/>
    <lineage>
        <taxon>Bacteria</taxon>
        <taxon>Pseudomonadati</taxon>
        <taxon>Spirochaetota</taxon>
        <taxon>Spirochaetia</taxon>
        <taxon>Leptospirales</taxon>
        <taxon>Leptospiraceae</taxon>
        <taxon>Leptospira</taxon>
    </lineage>
</organism>
<evidence type="ECO:0008006" key="3">
    <source>
        <dbReference type="Google" id="ProtNLM"/>
    </source>
</evidence>
<gene>
    <name evidence="1" type="ORF">LPTSP3_g25370</name>
</gene>
<reference evidence="1 2" key="1">
    <citation type="submission" date="2021-08" db="EMBL/GenBank/DDBJ databases">
        <title>Complete genome sequence of Leptospira kobayashii strain E30.</title>
        <authorList>
            <person name="Nakao R."/>
            <person name="Nakamura S."/>
            <person name="Masuzawa T."/>
            <person name="Koizumi N."/>
        </authorList>
    </citation>
    <scope>NUCLEOTIDE SEQUENCE [LARGE SCALE GENOMIC DNA]</scope>
    <source>
        <strain evidence="1 2">E30</strain>
    </source>
</reference>
<protein>
    <recommendedName>
        <fullName evidence="3">Lipoprotein</fullName>
    </recommendedName>
</protein>
<dbReference type="PROSITE" id="PS51257">
    <property type="entry name" value="PROKAR_LIPOPROTEIN"/>
    <property type="match status" value="1"/>
</dbReference>
<evidence type="ECO:0000313" key="2">
    <source>
        <dbReference type="Proteomes" id="UP000245263"/>
    </source>
</evidence>
<dbReference type="EMBL" id="AP025028">
    <property type="protein sequence ID" value="BDA79607.1"/>
    <property type="molecule type" value="Genomic_DNA"/>
</dbReference>
<dbReference type="Proteomes" id="UP000245263">
    <property type="component" value="Chromosome 1"/>
</dbReference>
<sequence>MSKHNMYFKIKRLPSLLFFIIASCILFNACGIVKLSPHVNKAIEVKKISDPSKTITVPDGMVWYDENPPAAGIRFPPGIYILEVESSDYLFFHSPEPLEFRIFKNGKPVDGKKIKGGIMFAKRNNSDAAPYAGYVNGETETERIMVWKLGKDFLLREGKEWKKSF</sequence>
<accession>A0ABM7UKZ9</accession>
<proteinExistence type="predicted"/>
<keyword evidence="2" id="KW-1185">Reference proteome</keyword>
<evidence type="ECO:0000313" key="1">
    <source>
        <dbReference type="EMBL" id="BDA79607.1"/>
    </source>
</evidence>
<name>A0ABM7UKZ9_9LEPT</name>